<gene>
    <name evidence="1" type="ORF">ACFOET_11640</name>
</gene>
<evidence type="ECO:0000313" key="2">
    <source>
        <dbReference type="Proteomes" id="UP001595526"/>
    </source>
</evidence>
<name>A0ABV7JMZ8_9SPHI</name>
<reference evidence="2" key="1">
    <citation type="journal article" date="2019" name="Int. J. Syst. Evol. Microbiol.">
        <title>The Global Catalogue of Microorganisms (GCM) 10K type strain sequencing project: providing services to taxonomists for standard genome sequencing and annotation.</title>
        <authorList>
            <consortium name="The Broad Institute Genomics Platform"/>
            <consortium name="The Broad Institute Genome Sequencing Center for Infectious Disease"/>
            <person name="Wu L."/>
            <person name="Ma J."/>
        </authorList>
    </citation>
    <scope>NUCLEOTIDE SEQUENCE [LARGE SCALE GENOMIC DNA]</scope>
    <source>
        <strain evidence="2">KCTC 52416</strain>
    </source>
</reference>
<evidence type="ECO:0000313" key="1">
    <source>
        <dbReference type="EMBL" id="MFC3198265.1"/>
    </source>
</evidence>
<accession>A0ABV7JMZ8</accession>
<organism evidence="1 2">
    <name type="scientific">Parapedobacter deserti</name>
    <dbReference type="NCBI Taxonomy" id="1912957"/>
    <lineage>
        <taxon>Bacteria</taxon>
        <taxon>Pseudomonadati</taxon>
        <taxon>Bacteroidota</taxon>
        <taxon>Sphingobacteriia</taxon>
        <taxon>Sphingobacteriales</taxon>
        <taxon>Sphingobacteriaceae</taxon>
        <taxon>Parapedobacter</taxon>
    </lineage>
</organism>
<keyword evidence="2" id="KW-1185">Reference proteome</keyword>
<comment type="caution">
    <text evidence="1">The sequence shown here is derived from an EMBL/GenBank/DDBJ whole genome shotgun (WGS) entry which is preliminary data.</text>
</comment>
<protein>
    <submittedName>
        <fullName evidence="1">Uncharacterized protein</fullName>
    </submittedName>
</protein>
<sequence length="189" mass="21038">MVGKLQQAAMLLMGFFLAQVVLFSTYSCWHNQQEYAHDGGTALPPLLMQLAENPVLRLLAHTCGYASGYGFYAPRVGSHFLTEFRLYTAGGPQEVRHYPPLKTLEGRIRYRAFSDVFSGLLPHPHEVATPKLQRQVSQAIAQSLSERLAALGTAIRVECRVGVWYPAPLRPSRGYASHYIELFDTCAAP</sequence>
<dbReference type="PROSITE" id="PS51257">
    <property type="entry name" value="PROKAR_LIPOPROTEIN"/>
    <property type="match status" value="1"/>
</dbReference>
<dbReference type="RefSeq" id="WP_379022755.1">
    <property type="nucleotide sequence ID" value="NZ_JBHRTA010000036.1"/>
</dbReference>
<proteinExistence type="predicted"/>
<dbReference type="Proteomes" id="UP001595526">
    <property type="component" value="Unassembled WGS sequence"/>
</dbReference>
<dbReference type="EMBL" id="JBHRTA010000036">
    <property type="protein sequence ID" value="MFC3198265.1"/>
    <property type="molecule type" value="Genomic_DNA"/>
</dbReference>